<evidence type="ECO:0000313" key="3">
    <source>
        <dbReference type="Proteomes" id="UP000449092"/>
    </source>
</evidence>
<reference evidence="2 3" key="1">
    <citation type="submission" date="2019-09" db="EMBL/GenBank/DDBJ databases">
        <title>Characterisation of the sponge microbiome using genome-centric metagenomics.</title>
        <authorList>
            <person name="Engelberts J.P."/>
            <person name="Robbins S.J."/>
            <person name="De Goeij J.M."/>
            <person name="Aranda M."/>
            <person name="Bell S.C."/>
            <person name="Webster N.S."/>
        </authorList>
    </citation>
    <scope>NUCLEOTIDE SEQUENCE [LARGE SCALE GENOMIC DNA]</scope>
    <source>
        <strain evidence="2">SB0662_bin_43</strain>
    </source>
</reference>
<dbReference type="AlphaFoldDB" id="A0A845D984"/>
<dbReference type="Proteomes" id="UP000449092">
    <property type="component" value="Unassembled WGS sequence"/>
</dbReference>
<evidence type="ECO:0000259" key="1">
    <source>
        <dbReference type="Pfam" id="PF10108"/>
    </source>
</evidence>
<gene>
    <name evidence="2" type="ORF">F4X82_00560</name>
</gene>
<name>A0A845D984_9BACT</name>
<protein>
    <recommendedName>
        <fullName evidence="1">Predicted 3'-5' exonuclease PolB-like domain-containing protein</fullName>
    </recommendedName>
</protein>
<dbReference type="InterPro" id="IPR036397">
    <property type="entry name" value="RNaseH_sf"/>
</dbReference>
<proteinExistence type="predicted"/>
<dbReference type="Pfam" id="PF10108">
    <property type="entry name" value="DNA_pol_B_exo2"/>
    <property type="match status" value="1"/>
</dbReference>
<evidence type="ECO:0000313" key="2">
    <source>
        <dbReference type="EMBL" id="MYE37999.1"/>
    </source>
</evidence>
<feature type="domain" description="Predicted 3'-5' exonuclease PolB-like" evidence="1">
    <location>
        <begin position="95"/>
        <end position="231"/>
    </location>
</feature>
<dbReference type="SUPFAM" id="SSF53098">
    <property type="entry name" value="Ribonuclease H-like"/>
    <property type="match status" value="1"/>
</dbReference>
<dbReference type="InterPro" id="IPR019288">
    <property type="entry name" value="3'-5'_exonuclease_PolB-like"/>
</dbReference>
<accession>A0A845D984</accession>
<sequence length="237" mass="27290">MSYLVFDIETIGKTFDDFDEKTREILRSWAVRASEGNEKKVEEELEKVKQGLPLSPYLGEIVAVSVLDHKGSGGSYFQAPKSDTEDYEEGAIQYRVLSEKQILERFWDVARHYSCFVSFNGRAFDVPYLVTRSAINGVHPTRDLMTNRYVNLQRGSVHIDLLDQLTFYGALYPRPNLHFVTSAFGIESPKTGDIAGKDVPQAFEDKRYKEIAEYCMADVFATRTLYEKWKEYFTNIE</sequence>
<dbReference type="InterPro" id="IPR012337">
    <property type="entry name" value="RNaseH-like_sf"/>
</dbReference>
<dbReference type="EMBL" id="VXOY01000006">
    <property type="protein sequence ID" value="MYE37999.1"/>
    <property type="molecule type" value="Genomic_DNA"/>
</dbReference>
<dbReference type="Gene3D" id="3.30.420.10">
    <property type="entry name" value="Ribonuclease H-like superfamily/Ribonuclease H"/>
    <property type="match status" value="1"/>
</dbReference>
<comment type="caution">
    <text evidence="2">The sequence shown here is derived from an EMBL/GenBank/DDBJ whole genome shotgun (WGS) entry which is preliminary data.</text>
</comment>
<dbReference type="GO" id="GO:0003676">
    <property type="term" value="F:nucleic acid binding"/>
    <property type="evidence" value="ECO:0007669"/>
    <property type="project" value="InterPro"/>
</dbReference>
<organism evidence="2 3">
    <name type="scientific">Candidatus Spechtbacteria bacterium SB0662_bin_43</name>
    <dbReference type="NCBI Taxonomy" id="2604897"/>
    <lineage>
        <taxon>Bacteria</taxon>
        <taxon>Candidatus Spechtiibacteriota</taxon>
    </lineage>
</organism>